<protein>
    <submittedName>
        <fullName evidence="2">Uncharacterized protein</fullName>
    </submittedName>
</protein>
<accession>A0A098LGU3</accession>
<evidence type="ECO:0000313" key="3">
    <source>
        <dbReference type="Proteomes" id="UP000030185"/>
    </source>
</evidence>
<keyword evidence="1" id="KW-1133">Transmembrane helix</keyword>
<keyword evidence="1" id="KW-0472">Membrane</keyword>
<dbReference type="Proteomes" id="UP000030185">
    <property type="component" value="Unassembled WGS sequence"/>
</dbReference>
<sequence>MIEFFEALFESLFGELVYQLFRITGASFRFLFLRKYTFREVLSQNWNGRVGLVVVLLIVGFIFWLIKFR</sequence>
<name>A0A098LGU3_9BACT</name>
<keyword evidence="1" id="KW-0812">Transmembrane</keyword>
<proteinExistence type="predicted"/>
<feature type="transmembrane region" description="Helical" evidence="1">
    <location>
        <begin position="16"/>
        <end position="34"/>
    </location>
</feature>
<dbReference type="AlphaFoldDB" id="A0A098LGU3"/>
<evidence type="ECO:0000313" key="2">
    <source>
        <dbReference type="EMBL" id="GAL86221.1"/>
    </source>
</evidence>
<feature type="transmembrane region" description="Helical" evidence="1">
    <location>
        <begin position="46"/>
        <end position="66"/>
    </location>
</feature>
<dbReference type="EMBL" id="BBLT01000007">
    <property type="protein sequence ID" value="GAL86221.1"/>
    <property type="molecule type" value="Genomic_DNA"/>
</dbReference>
<dbReference type="STRING" id="153721.MYP_3450"/>
<evidence type="ECO:0000256" key="1">
    <source>
        <dbReference type="SAM" id="Phobius"/>
    </source>
</evidence>
<keyword evidence="3" id="KW-1185">Reference proteome</keyword>
<comment type="caution">
    <text evidence="2">The sequence shown here is derived from an EMBL/GenBank/DDBJ whole genome shotgun (WGS) entry which is preliminary data.</text>
</comment>
<organism evidence="2 3">
    <name type="scientific">Sporocytophaga myxococcoides</name>
    <dbReference type="NCBI Taxonomy" id="153721"/>
    <lineage>
        <taxon>Bacteria</taxon>
        <taxon>Pseudomonadati</taxon>
        <taxon>Bacteroidota</taxon>
        <taxon>Cytophagia</taxon>
        <taxon>Cytophagales</taxon>
        <taxon>Cytophagaceae</taxon>
        <taxon>Sporocytophaga</taxon>
    </lineage>
</organism>
<gene>
    <name evidence="2" type="ORF">MYP_3450</name>
</gene>
<reference evidence="2 3" key="1">
    <citation type="submission" date="2014-09" db="EMBL/GenBank/DDBJ databases">
        <title>Sporocytophaga myxococcoides PG-01 genome sequencing.</title>
        <authorList>
            <person name="Liu L."/>
            <person name="Gao P.J."/>
            <person name="Chen G.J."/>
            <person name="Wang L.S."/>
        </authorList>
    </citation>
    <scope>NUCLEOTIDE SEQUENCE [LARGE SCALE GENOMIC DNA]</scope>
    <source>
        <strain evidence="2 3">PG-01</strain>
    </source>
</reference>